<dbReference type="Pfam" id="PF24864">
    <property type="entry name" value="DUF7730"/>
    <property type="match status" value="1"/>
</dbReference>
<organism evidence="2 3">
    <name type="scientific">Purpureocillium lilacinum</name>
    <name type="common">Paecilomyces lilacinus</name>
    <dbReference type="NCBI Taxonomy" id="33203"/>
    <lineage>
        <taxon>Eukaryota</taxon>
        <taxon>Fungi</taxon>
        <taxon>Dikarya</taxon>
        <taxon>Ascomycota</taxon>
        <taxon>Pezizomycotina</taxon>
        <taxon>Sordariomycetes</taxon>
        <taxon>Hypocreomycetidae</taxon>
        <taxon>Hypocreales</taxon>
        <taxon>Ophiocordycipitaceae</taxon>
        <taxon>Purpureocillium</taxon>
    </lineage>
</organism>
<dbReference type="EMBL" id="LCWV01000008">
    <property type="protein sequence ID" value="PWI71246.1"/>
    <property type="molecule type" value="Genomic_DNA"/>
</dbReference>
<dbReference type="AlphaFoldDB" id="A0A2U3E9R5"/>
<evidence type="ECO:0000313" key="3">
    <source>
        <dbReference type="Proteomes" id="UP000245956"/>
    </source>
</evidence>
<dbReference type="InterPro" id="IPR056632">
    <property type="entry name" value="DUF7730"/>
</dbReference>
<name>A0A2U3E9R5_PURLI</name>
<accession>A0A2U3E9R5</accession>
<evidence type="ECO:0000259" key="1">
    <source>
        <dbReference type="Pfam" id="PF24864"/>
    </source>
</evidence>
<sequence>MLSFKSPVLKTQTTTSLQSNQQELLLFSAPASQEKHAIQICGCGCATNALPLAASWPAASTPVAWRCLAAASAWHKRLGHRSKNVVASCPDLSLQSSSRRRTCLEEGKHPAAPWGPNRGSTYIMYASQRNMADPQLQSSFITKLPPEIRQLVYLELWRSYGLRQHFLHHRGETDEAPAHFCHWPCTTPYEVQDALQEEIEDARSRSGIPLGREFENTQLCHDLLSPWINHRVCGRRAESAYGVEAVHSLATSATSCWKTPERLDHVPRVRAPYLPMLLSCKAVSSECLPSIYGSTTFVVTDTTTLTALVGSCDTPIPMKIPYKPPRVPSALFQHARSLELSLSANFPVLLPCTVATDRKSGPAHGPYDFHWLKLGMFTSLSSLNIWIAARGLALRYDGERDFVASNQLDLEALRRMTESLSGIGSVTLSMPLGVGIEPEDGYVESLAEPGVRLWKRGTGDRFHPYLNTLRLAVRLGKDSLIRTSNSRLVSDGLRNVSPLHAEADEANREVRVGCSQSLGDFVVPGLAL</sequence>
<proteinExistence type="predicted"/>
<feature type="domain" description="DUF7730" evidence="1">
    <location>
        <begin position="134"/>
        <end position="310"/>
    </location>
</feature>
<gene>
    <name evidence="2" type="ORF">PCL_12614</name>
</gene>
<evidence type="ECO:0000313" key="2">
    <source>
        <dbReference type="EMBL" id="PWI71246.1"/>
    </source>
</evidence>
<comment type="caution">
    <text evidence="2">The sequence shown here is derived from an EMBL/GenBank/DDBJ whole genome shotgun (WGS) entry which is preliminary data.</text>
</comment>
<dbReference type="Proteomes" id="UP000245956">
    <property type="component" value="Unassembled WGS sequence"/>
</dbReference>
<reference evidence="2 3" key="1">
    <citation type="journal article" date="2016" name="Front. Microbiol.">
        <title>Genome and transcriptome sequences reveal the specific parasitism of the nematophagous Purpureocillium lilacinum 36-1.</title>
        <authorList>
            <person name="Xie J."/>
            <person name="Li S."/>
            <person name="Mo C."/>
            <person name="Xiao X."/>
            <person name="Peng D."/>
            <person name="Wang G."/>
            <person name="Xiao Y."/>
        </authorList>
    </citation>
    <scope>NUCLEOTIDE SEQUENCE [LARGE SCALE GENOMIC DNA]</scope>
    <source>
        <strain evidence="2 3">36-1</strain>
    </source>
</reference>
<protein>
    <recommendedName>
        <fullName evidence="1">DUF7730 domain-containing protein</fullName>
    </recommendedName>
</protein>